<dbReference type="PANTHER" id="PTHR23133:SF2">
    <property type="entry name" value="IMIDAZOLEGLYCEROL-PHOSPHATE DEHYDRATASE"/>
    <property type="match status" value="1"/>
</dbReference>
<evidence type="ECO:0000256" key="3">
    <source>
        <dbReference type="ARBA" id="ARBA00023102"/>
    </source>
</evidence>
<keyword evidence="7" id="KW-1185">Reference proteome</keyword>
<dbReference type="InterPro" id="IPR020565">
    <property type="entry name" value="ImidazoleglycerP_deHydtase_CS"/>
</dbReference>
<accession>A0ABN6PCM6</accession>
<gene>
    <name evidence="5" type="primary">hisB</name>
    <name evidence="6" type="ORF">MTTB_00410</name>
</gene>
<dbReference type="InterPro" id="IPR000807">
    <property type="entry name" value="ImidazoleglycerolP_deHydtase"/>
</dbReference>
<keyword evidence="2 5" id="KW-0028">Amino-acid biosynthesis</keyword>
<dbReference type="CDD" id="cd07914">
    <property type="entry name" value="IGPD"/>
    <property type="match status" value="1"/>
</dbReference>
<proteinExistence type="inferred from homology"/>
<dbReference type="InterPro" id="IPR038494">
    <property type="entry name" value="IGPD_sf"/>
</dbReference>
<keyword evidence="4 5" id="KW-0456">Lyase</keyword>
<organism evidence="6 7">
    <name type="scientific">Methanothermobacter tenebrarum</name>
    <dbReference type="NCBI Taxonomy" id="680118"/>
    <lineage>
        <taxon>Archaea</taxon>
        <taxon>Methanobacteriati</taxon>
        <taxon>Methanobacteriota</taxon>
        <taxon>Methanomada group</taxon>
        <taxon>Methanobacteria</taxon>
        <taxon>Methanobacteriales</taxon>
        <taxon>Methanobacteriaceae</taxon>
        <taxon>Methanothermobacter</taxon>
    </lineage>
</organism>
<evidence type="ECO:0000256" key="5">
    <source>
        <dbReference type="HAMAP-Rule" id="MF_00076"/>
    </source>
</evidence>
<dbReference type="HAMAP" id="MF_00076">
    <property type="entry name" value="HisB"/>
    <property type="match status" value="1"/>
</dbReference>
<comment type="subcellular location">
    <subcellularLocation>
        <location evidence="5">Cytoplasm</location>
    </subcellularLocation>
</comment>
<dbReference type="InterPro" id="IPR020568">
    <property type="entry name" value="Ribosomal_Su5_D2-typ_SF"/>
</dbReference>
<dbReference type="EC" id="4.2.1.19" evidence="5"/>
<dbReference type="PANTHER" id="PTHR23133">
    <property type="entry name" value="IMIDAZOLEGLYCEROL-PHOSPHATE DEHYDRATASE HIS7"/>
    <property type="match status" value="1"/>
</dbReference>
<dbReference type="PROSITE" id="PS00954">
    <property type="entry name" value="IGP_DEHYDRATASE_1"/>
    <property type="match status" value="1"/>
</dbReference>
<comment type="similarity">
    <text evidence="5">Belongs to the imidazoleglycerol-phosphate dehydratase family.</text>
</comment>
<protein>
    <recommendedName>
        <fullName evidence="5">Imidazoleglycerol-phosphate dehydratase</fullName>
        <shortName evidence="5">IGPD</shortName>
        <ecNumber evidence="5">4.2.1.19</ecNumber>
    </recommendedName>
</protein>
<sequence length="191" mass="21511">MRKAQKSRKTRETEVKVDMNLDGEGNYIIDTGLKFFDHMLESFTIHGLFDLEVKVRGDLEVDDHHTIEDVGITLGRAFKEALSDKRGIKRIAHAIVPMDESIAMVAVDLGGRAYTVLDMEFEREKVGDISTENIPHFIDSFAKNAQINIHARVRGGNDHHKIEALFKALAISLRSASKIEHQKIPSTKGYL</sequence>
<dbReference type="Proteomes" id="UP000831817">
    <property type="component" value="Chromosome"/>
</dbReference>
<dbReference type="SUPFAM" id="SSF54211">
    <property type="entry name" value="Ribosomal protein S5 domain 2-like"/>
    <property type="match status" value="2"/>
</dbReference>
<dbReference type="PROSITE" id="PS00955">
    <property type="entry name" value="IGP_DEHYDRATASE_2"/>
    <property type="match status" value="1"/>
</dbReference>
<keyword evidence="5" id="KW-0963">Cytoplasm</keyword>
<evidence type="ECO:0000313" key="7">
    <source>
        <dbReference type="Proteomes" id="UP000831817"/>
    </source>
</evidence>
<evidence type="ECO:0000313" key="6">
    <source>
        <dbReference type="EMBL" id="BDH78662.1"/>
    </source>
</evidence>
<dbReference type="NCBIfam" id="NF002114">
    <property type="entry name" value="PRK00951.2-4"/>
    <property type="match status" value="1"/>
</dbReference>
<evidence type="ECO:0000256" key="1">
    <source>
        <dbReference type="ARBA" id="ARBA00005047"/>
    </source>
</evidence>
<evidence type="ECO:0000256" key="2">
    <source>
        <dbReference type="ARBA" id="ARBA00022605"/>
    </source>
</evidence>
<comment type="catalytic activity">
    <reaction evidence="5">
        <text>D-erythro-1-(imidazol-4-yl)glycerol 3-phosphate = 3-(imidazol-4-yl)-2-oxopropyl phosphate + H2O</text>
        <dbReference type="Rhea" id="RHEA:11040"/>
        <dbReference type="ChEBI" id="CHEBI:15377"/>
        <dbReference type="ChEBI" id="CHEBI:57766"/>
        <dbReference type="ChEBI" id="CHEBI:58278"/>
        <dbReference type="EC" id="4.2.1.19"/>
    </reaction>
</comment>
<keyword evidence="3 5" id="KW-0368">Histidine biosynthesis</keyword>
<comment type="pathway">
    <text evidence="1 5">Amino-acid biosynthesis; L-histidine biosynthesis; L-histidine from 5-phospho-alpha-D-ribose 1-diphosphate: step 6/9.</text>
</comment>
<dbReference type="EMBL" id="AP025698">
    <property type="protein sequence ID" value="BDH78662.1"/>
    <property type="molecule type" value="Genomic_DNA"/>
</dbReference>
<name>A0ABN6PCM6_9EURY</name>
<dbReference type="NCBIfam" id="NF002111">
    <property type="entry name" value="PRK00951.2-1"/>
    <property type="match status" value="1"/>
</dbReference>
<dbReference type="Pfam" id="PF00475">
    <property type="entry name" value="IGPD"/>
    <property type="match status" value="1"/>
</dbReference>
<reference evidence="6 7" key="1">
    <citation type="submission" date="2022-04" db="EMBL/GenBank/DDBJ databases">
        <title>Complete genome of Methanothermobacter tenebrarum strain RMAS.</title>
        <authorList>
            <person name="Nakamura K."/>
            <person name="Oshima K."/>
            <person name="Hattori M."/>
            <person name="Kamagata Y."/>
            <person name="Takamizawa K."/>
        </authorList>
    </citation>
    <scope>NUCLEOTIDE SEQUENCE [LARGE SCALE GENOMIC DNA]</scope>
    <source>
        <strain evidence="6 7">RMAS</strain>
    </source>
</reference>
<evidence type="ECO:0000256" key="4">
    <source>
        <dbReference type="ARBA" id="ARBA00023239"/>
    </source>
</evidence>
<dbReference type="Gene3D" id="3.30.230.40">
    <property type="entry name" value="Imidazole glycerol phosphate dehydratase, domain 1"/>
    <property type="match status" value="2"/>
</dbReference>